<accession>A0A5C8IAM7</accession>
<dbReference type="Proteomes" id="UP000321949">
    <property type="component" value="Unassembled WGS sequence"/>
</dbReference>
<sequence>MSDPVLPKPLRVAGIVFGWLLGALLVAAIGATAWVGVRGLEAYGHLRDAEATARETVTKISDPAQASGLIDRLAADTSAARALTSDPVWAVAERMPWIGPQLHAVSTVAAAADNVAGSALKPLAGVAASFSIDSFRPTGGKIDTAMFAEIAEPARLGADGVAAASASVSALDGDLLLGPVREAVSDVADMLETSAKATDALARASALLPSMLGADGARDYLVVFQNNAEWRSLGGIVGAMAVIHTDAGTMSMTAQGSSGDFRKYDEPVVTLDPEITRIFEKRPAQWIQNVTQVPDFSITGELAREMWKRETGVEVDGVLALDPVALSYLLKATGPVTLPTGDLLTSDNAVQLLLNDVYERYEKPADQDAFFAAAAAAVFDTLATGSANPTALVTALGRAGDERRLLMWSATPEDQAVIAETTLAGGLPVTDHETARFGVFLNDGTGSKMDYYVTADTTVGWDACTVDARDRTADPVTLTLTLTNTAPADAATSLPEYITGGGSFGVPAGVARTVAYLYLPEGYTLIQASRTDAGGFGGGFHRGLQVLTFSTDLEPGASATATITVQPPEPGAATVTADVTPTVDADVPTRIGAECAAAYDTP</sequence>
<evidence type="ECO:0000313" key="2">
    <source>
        <dbReference type="EMBL" id="TXK15392.1"/>
    </source>
</evidence>
<dbReference type="InterPro" id="IPR025101">
    <property type="entry name" value="DUF4012"/>
</dbReference>
<keyword evidence="1" id="KW-0812">Transmembrane</keyword>
<keyword evidence="1" id="KW-0472">Membrane</keyword>
<protein>
    <submittedName>
        <fullName evidence="2">DUF4012 domain-containing protein</fullName>
    </submittedName>
</protein>
<dbReference type="EMBL" id="VRSX01000001">
    <property type="protein sequence ID" value="TXK15392.1"/>
    <property type="molecule type" value="Genomic_DNA"/>
</dbReference>
<dbReference type="Pfam" id="PF13196">
    <property type="entry name" value="DUF4012"/>
    <property type="match status" value="1"/>
</dbReference>
<feature type="transmembrane region" description="Helical" evidence="1">
    <location>
        <begin position="12"/>
        <end position="37"/>
    </location>
</feature>
<name>A0A5C8IAM7_9MICO</name>
<evidence type="ECO:0000313" key="3">
    <source>
        <dbReference type="Proteomes" id="UP000321949"/>
    </source>
</evidence>
<organism evidence="2 3">
    <name type="scientific">Microbacterium saccharophilum</name>
    <dbReference type="NCBI Taxonomy" id="1213358"/>
    <lineage>
        <taxon>Bacteria</taxon>
        <taxon>Bacillati</taxon>
        <taxon>Actinomycetota</taxon>
        <taxon>Actinomycetes</taxon>
        <taxon>Micrococcales</taxon>
        <taxon>Microbacteriaceae</taxon>
        <taxon>Microbacterium</taxon>
    </lineage>
</organism>
<dbReference type="AlphaFoldDB" id="A0A5C8IAM7"/>
<proteinExistence type="predicted"/>
<reference evidence="2 3" key="1">
    <citation type="submission" date="2019-08" db="EMBL/GenBank/DDBJ databases">
        <authorList>
            <person name="Dong K."/>
        </authorList>
    </citation>
    <scope>NUCLEOTIDE SEQUENCE [LARGE SCALE GENOMIC DNA]</scope>
    <source>
        <strain evidence="2 3">K-1</strain>
    </source>
</reference>
<keyword evidence="1" id="KW-1133">Transmembrane helix</keyword>
<dbReference type="RefSeq" id="WP_147049577.1">
    <property type="nucleotide sequence ID" value="NZ_BKAH01000002.1"/>
</dbReference>
<dbReference type="OrthoDB" id="3203519at2"/>
<evidence type="ECO:0000256" key="1">
    <source>
        <dbReference type="SAM" id="Phobius"/>
    </source>
</evidence>
<gene>
    <name evidence="2" type="ORF">FVP74_03065</name>
</gene>
<keyword evidence="3" id="KW-1185">Reference proteome</keyword>
<comment type="caution">
    <text evidence="2">The sequence shown here is derived from an EMBL/GenBank/DDBJ whole genome shotgun (WGS) entry which is preliminary data.</text>
</comment>